<evidence type="ECO:0000313" key="5">
    <source>
        <dbReference type="EMBL" id="ADK80558.1"/>
    </source>
</evidence>
<proteinExistence type="inferred from homology"/>
<dbReference type="HOGENOM" id="CLU_023194_5_0_12"/>
<organism evidence="5 6">
    <name type="scientific">Sediminispirochaeta smaragdinae (strain DSM 11293 / JCM 15392 / SEBR 4228)</name>
    <name type="common">Spirochaeta smaragdinae</name>
    <dbReference type="NCBI Taxonomy" id="573413"/>
    <lineage>
        <taxon>Bacteria</taxon>
        <taxon>Pseudomonadati</taxon>
        <taxon>Spirochaetota</taxon>
        <taxon>Spirochaetia</taxon>
        <taxon>Spirochaetales</taxon>
        <taxon>Spirochaetaceae</taxon>
        <taxon>Sediminispirochaeta</taxon>
    </lineage>
</organism>
<dbReference type="GO" id="GO:0000166">
    <property type="term" value="F:nucleotide binding"/>
    <property type="evidence" value="ECO:0007669"/>
    <property type="project" value="InterPro"/>
</dbReference>
<dbReference type="InterPro" id="IPR036291">
    <property type="entry name" value="NAD(P)-bd_dom_sf"/>
</dbReference>
<dbReference type="STRING" id="573413.Spirs_1431"/>
<evidence type="ECO:0000259" key="3">
    <source>
        <dbReference type="Pfam" id="PF01408"/>
    </source>
</evidence>
<keyword evidence="6" id="KW-1185">Reference proteome</keyword>
<dbReference type="Pfam" id="PF22725">
    <property type="entry name" value="GFO_IDH_MocA_C3"/>
    <property type="match status" value="1"/>
</dbReference>
<dbReference type="KEGG" id="ssm:Spirs_1431"/>
<feature type="domain" description="GFO/IDH/MocA-like oxidoreductase" evidence="4">
    <location>
        <begin position="138"/>
        <end position="252"/>
    </location>
</feature>
<accession>E1R523</accession>
<name>E1R523_SEDSS</name>
<dbReference type="InterPro" id="IPR050984">
    <property type="entry name" value="Gfo/Idh/MocA_domain"/>
</dbReference>
<dbReference type="eggNOG" id="COG0673">
    <property type="taxonomic scope" value="Bacteria"/>
</dbReference>
<keyword evidence="2" id="KW-0560">Oxidoreductase</keyword>
<dbReference type="Proteomes" id="UP000002318">
    <property type="component" value="Chromosome"/>
</dbReference>
<evidence type="ECO:0000256" key="1">
    <source>
        <dbReference type="ARBA" id="ARBA00010928"/>
    </source>
</evidence>
<dbReference type="SUPFAM" id="SSF55347">
    <property type="entry name" value="Glyceraldehyde-3-phosphate dehydrogenase-like, C-terminal domain"/>
    <property type="match status" value="1"/>
</dbReference>
<dbReference type="Gene3D" id="3.40.50.720">
    <property type="entry name" value="NAD(P)-binding Rossmann-like Domain"/>
    <property type="match status" value="1"/>
</dbReference>
<dbReference type="PANTHER" id="PTHR22604">
    <property type="entry name" value="OXIDOREDUCTASES"/>
    <property type="match status" value="1"/>
</dbReference>
<reference evidence="5 6" key="1">
    <citation type="journal article" date="2010" name="Stand. Genomic Sci.">
        <title>Complete genome sequence of Spirochaeta smaragdinae type strain (SEBR 4228).</title>
        <authorList>
            <person name="Mavromatis K."/>
            <person name="Yasawong M."/>
            <person name="Chertkov O."/>
            <person name="Lapidus A."/>
            <person name="Lucas S."/>
            <person name="Nolan M."/>
            <person name="Del Rio T.G."/>
            <person name="Tice H."/>
            <person name="Cheng J.F."/>
            <person name="Pitluck S."/>
            <person name="Liolios K."/>
            <person name="Ivanova N."/>
            <person name="Tapia R."/>
            <person name="Han C."/>
            <person name="Bruce D."/>
            <person name="Goodwin L."/>
            <person name="Pati A."/>
            <person name="Chen A."/>
            <person name="Palaniappan K."/>
            <person name="Land M."/>
            <person name="Hauser L."/>
            <person name="Chang Y.J."/>
            <person name="Jeffries C.D."/>
            <person name="Detter J.C."/>
            <person name="Rohde M."/>
            <person name="Brambilla E."/>
            <person name="Spring S."/>
            <person name="Goker M."/>
            <person name="Sikorski J."/>
            <person name="Woyke T."/>
            <person name="Bristow J."/>
            <person name="Eisen J.A."/>
            <person name="Markowitz V."/>
            <person name="Hugenholtz P."/>
            <person name="Klenk H.P."/>
            <person name="Kyrpides N.C."/>
        </authorList>
    </citation>
    <scope>NUCLEOTIDE SEQUENCE [LARGE SCALE GENOMIC DNA]</scope>
    <source>
        <strain evidence="6">DSM 11293 / JCM 15392 / SEBR 4228</strain>
    </source>
</reference>
<protein>
    <submittedName>
        <fullName evidence="5">Oxidoreductase domain protein</fullName>
    </submittedName>
</protein>
<dbReference type="InterPro" id="IPR055170">
    <property type="entry name" value="GFO_IDH_MocA-like_dom"/>
</dbReference>
<evidence type="ECO:0000259" key="4">
    <source>
        <dbReference type="Pfam" id="PF22725"/>
    </source>
</evidence>
<evidence type="ECO:0000313" key="6">
    <source>
        <dbReference type="Proteomes" id="UP000002318"/>
    </source>
</evidence>
<comment type="similarity">
    <text evidence="1">Belongs to the Gfo/Idh/MocA family.</text>
</comment>
<gene>
    <name evidence="5" type="ordered locus">Spirs_1431</name>
</gene>
<dbReference type="SUPFAM" id="SSF51735">
    <property type="entry name" value="NAD(P)-binding Rossmann-fold domains"/>
    <property type="match status" value="1"/>
</dbReference>
<dbReference type="Gene3D" id="3.30.360.10">
    <property type="entry name" value="Dihydrodipicolinate Reductase, domain 2"/>
    <property type="match status" value="1"/>
</dbReference>
<feature type="domain" description="Gfo/Idh/MocA-like oxidoreductase N-terminal" evidence="3">
    <location>
        <begin position="8"/>
        <end position="124"/>
    </location>
</feature>
<dbReference type="AlphaFoldDB" id="E1R523"/>
<dbReference type="GO" id="GO:0016491">
    <property type="term" value="F:oxidoreductase activity"/>
    <property type="evidence" value="ECO:0007669"/>
    <property type="project" value="UniProtKB-KW"/>
</dbReference>
<dbReference type="EMBL" id="CP002116">
    <property type="protein sequence ID" value="ADK80558.1"/>
    <property type="molecule type" value="Genomic_DNA"/>
</dbReference>
<dbReference type="Pfam" id="PF01408">
    <property type="entry name" value="GFO_IDH_MocA"/>
    <property type="match status" value="1"/>
</dbReference>
<dbReference type="PANTHER" id="PTHR22604:SF105">
    <property type="entry name" value="TRANS-1,2-DIHYDROBENZENE-1,2-DIOL DEHYDROGENASE"/>
    <property type="match status" value="1"/>
</dbReference>
<evidence type="ECO:0000256" key="2">
    <source>
        <dbReference type="ARBA" id="ARBA00023002"/>
    </source>
</evidence>
<sequence>MKTINEKIRWGVLGAANIAQKSVIPAAQKSRQLEITAIASRSEEKAQEAAEFLGIKNYYGSYEALLQDPDIDALYIPLPNHLHAQWAIAAMEAGKHVLCEKPIALSLEEIDAIIRTRDKTGMKIGEAFMVKSHPQWEAAVKLKNEGVLGTLTGGQGSFTYYNDNPQNVRNMYNKGGGGLWDIGVYPVFTSRLFFGEEPESVCAIVESDPQFGIDRLASAILKFPSGQFSFICGTQTNSYQHIRFFGTKGTLEIPMPFNPSPTEKATILLSGTKADKQLQTISFDAVDQYTLELEAFSEAIRTGREVPVPLENSRHNTAVILALFRAAEQGKWETV</sequence>
<dbReference type="InterPro" id="IPR000683">
    <property type="entry name" value="Gfo/Idh/MocA-like_OxRdtase_N"/>
</dbReference>